<dbReference type="SUPFAM" id="SSF53335">
    <property type="entry name" value="S-adenosyl-L-methionine-dependent methyltransferases"/>
    <property type="match status" value="1"/>
</dbReference>
<dbReference type="EMBL" id="CAXAMN010013891">
    <property type="protein sequence ID" value="CAK9041976.1"/>
    <property type="molecule type" value="Genomic_DNA"/>
</dbReference>
<dbReference type="Proteomes" id="UP001642484">
    <property type="component" value="Unassembled WGS sequence"/>
</dbReference>
<evidence type="ECO:0000313" key="4">
    <source>
        <dbReference type="EMBL" id="CAK9041976.1"/>
    </source>
</evidence>
<evidence type="ECO:0000256" key="2">
    <source>
        <dbReference type="ARBA" id="ARBA00022679"/>
    </source>
</evidence>
<keyword evidence="1" id="KW-0489">Methyltransferase</keyword>
<dbReference type="InterPro" id="IPR029063">
    <property type="entry name" value="SAM-dependent_MTases_sf"/>
</dbReference>
<proteinExistence type="predicted"/>
<keyword evidence="5" id="KW-1185">Reference proteome</keyword>
<dbReference type="Gene3D" id="3.40.50.150">
    <property type="entry name" value="Vaccinia Virus protein VP39"/>
    <property type="match status" value="1"/>
</dbReference>
<sequence>MLFQNHSATYSTPQSFLGELAAASAMKKPAAGLKKPARAVRKPSAKRRTAANDASDDILLASDAEQSHATPLENNETESEILRASDAEPEAPLSPKPELKMDSISVCSFVNKFLQVPDVKNAFFSTCNALAEKHGGHVEVPVASACSGLGVAEMVFENLNTALSEMANLNSSKFSYLKFQTEFTCEIEKWKAQFISEAFQPKYVFEDMRSLGSGRAKDINRGTYHSVPKVKGMTMGFPCTSVSSQNTSPKSFSDPSSATGGGFQSLLSYCDYNDELEWVITENVRNLLHKRSQFGNEVPINIMDSEMSKGGFLPCHQLVTSLDYGVPQSRNRVWCLYIKSKCLKECCPDPLNLFNMLACRPPSMKYILDKELLPSDDFARSSYKSRKSGKSGGEKWKDGFKEMQKQLGKAAVMRNYNLLKELVMPLTLREVSILAVAVTMLQSSGINPFETEVIVQVDQNYERNTYHRSNPLVSPCIIPHGKYAVTGQWRLLSGQEKLLLQGLGTEDILRYGLNKLTDANQSDLAGNSFTVSICAAAILATISSWQP</sequence>
<feature type="compositionally biased region" description="Low complexity" evidence="3">
    <location>
        <begin position="51"/>
        <end position="64"/>
    </location>
</feature>
<gene>
    <name evidence="4" type="ORF">CCMP2556_LOCUS22423</name>
</gene>
<comment type="caution">
    <text evidence="4">The sequence shown here is derived from an EMBL/GenBank/DDBJ whole genome shotgun (WGS) entry which is preliminary data.</text>
</comment>
<feature type="compositionally biased region" description="Basic residues" evidence="3">
    <location>
        <begin position="35"/>
        <end position="49"/>
    </location>
</feature>
<evidence type="ECO:0000256" key="1">
    <source>
        <dbReference type="ARBA" id="ARBA00022603"/>
    </source>
</evidence>
<accession>A0ABP0LTA6</accession>
<dbReference type="Pfam" id="PF00145">
    <property type="entry name" value="DNA_methylase"/>
    <property type="match status" value="1"/>
</dbReference>
<dbReference type="InterPro" id="IPR001525">
    <property type="entry name" value="C5_MeTfrase"/>
</dbReference>
<evidence type="ECO:0000313" key="5">
    <source>
        <dbReference type="Proteomes" id="UP001642484"/>
    </source>
</evidence>
<name>A0ABP0LTA6_9DINO</name>
<evidence type="ECO:0000256" key="3">
    <source>
        <dbReference type="SAM" id="MobiDB-lite"/>
    </source>
</evidence>
<protein>
    <submittedName>
        <fullName evidence="4">Uncharacterized protein</fullName>
    </submittedName>
</protein>
<feature type="region of interest" description="Disordered" evidence="3">
    <location>
        <begin position="27"/>
        <end position="96"/>
    </location>
</feature>
<reference evidence="4 5" key="1">
    <citation type="submission" date="2024-02" db="EMBL/GenBank/DDBJ databases">
        <authorList>
            <person name="Chen Y."/>
            <person name="Shah S."/>
            <person name="Dougan E. K."/>
            <person name="Thang M."/>
            <person name="Chan C."/>
        </authorList>
    </citation>
    <scope>NUCLEOTIDE SEQUENCE [LARGE SCALE GENOMIC DNA]</scope>
</reference>
<organism evidence="4 5">
    <name type="scientific">Durusdinium trenchii</name>
    <dbReference type="NCBI Taxonomy" id="1381693"/>
    <lineage>
        <taxon>Eukaryota</taxon>
        <taxon>Sar</taxon>
        <taxon>Alveolata</taxon>
        <taxon>Dinophyceae</taxon>
        <taxon>Suessiales</taxon>
        <taxon>Symbiodiniaceae</taxon>
        <taxon>Durusdinium</taxon>
    </lineage>
</organism>
<keyword evidence="2" id="KW-0808">Transferase</keyword>